<dbReference type="SUPFAM" id="SSF56112">
    <property type="entry name" value="Protein kinase-like (PK-like)"/>
    <property type="match status" value="1"/>
</dbReference>
<dbReference type="Proteomes" id="UP000683000">
    <property type="component" value="Unassembled WGS sequence"/>
</dbReference>
<gene>
    <name evidence="10" type="ORF">JVT61DRAFT_8883</name>
</gene>
<reference evidence="10" key="1">
    <citation type="submission" date="2021-03" db="EMBL/GenBank/DDBJ databases">
        <title>Evolutionary innovations through gain and loss of genes in the ectomycorrhizal Boletales.</title>
        <authorList>
            <person name="Wu G."/>
            <person name="Miyauchi S."/>
            <person name="Morin E."/>
            <person name="Yang Z.-L."/>
            <person name="Xu J."/>
            <person name="Martin F.M."/>
        </authorList>
    </citation>
    <scope>NUCLEOTIDE SEQUENCE</scope>
    <source>
        <strain evidence="10">BR01</strain>
    </source>
</reference>
<keyword evidence="11" id="KW-1185">Reference proteome</keyword>
<dbReference type="OrthoDB" id="2620952at2759"/>
<protein>
    <recommendedName>
        <fullName evidence="1">non-specific serine/threonine protein kinase</fullName>
        <ecNumber evidence="1">2.7.11.1</ecNumber>
    </recommendedName>
</protein>
<evidence type="ECO:0000256" key="1">
    <source>
        <dbReference type="ARBA" id="ARBA00012513"/>
    </source>
</evidence>
<accession>A0A8I3A5J4</accession>
<evidence type="ECO:0000256" key="2">
    <source>
        <dbReference type="ARBA" id="ARBA00022527"/>
    </source>
</evidence>
<dbReference type="AlphaFoldDB" id="A0A8I3A5J4"/>
<evidence type="ECO:0000256" key="3">
    <source>
        <dbReference type="ARBA" id="ARBA00022679"/>
    </source>
</evidence>
<evidence type="ECO:0000256" key="5">
    <source>
        <dbReference type="ARBA" id="ARBA00022777"/>
    </source>
</evidence>
<sequence>MSCRRSYLNGTYRGNWLNWRFRSIFVPSTATRLVSEFWYVKSQVEFWICLNGKVITGPPSDKCSPLAVLFNKLQHQPATRVISSDVDVEDCKFYKLTPPLLSPGTLEGLRDECLNNSHNWKPVDAASLVQDLASDDCLSFKYMCLVIETPQVPHANAIKDLGDHHKALFWSLQIRVIDIKSWSMSDVEHNMNGGVFWYHGEQPGDMAIRDFDAALSRHRHIQPICNIVRELMPEAFNQYFQRGSPMVKDTAEFWAVHNLYGSYCGFKQISECPSSHLKGSVLGSFFFQPPFHYCKTESSRIAVEMEFPWGFPIFIATLAKPADWYRFTPSSDYSVIVEDFLCPFLLCEVISESRETDRYRMLLQGIAAVRAVNTLKKFGSEKDLFVVAVYLKANLTAERYIIMQASTEQVHIAQRDYNLLDIAEALEFLKAMFNLQDQTAAFIEELDNSRAQKGSLSKIADIAHPIITLPRQRKTGTGGTKETKSLRSILEAAEQSVPSRGNDLFQVCPLERGILKFTKRQSEVDVLQYLSKFTCEENYTIPGVQVWTLPAKGFVIYSRFGGRHFTDLSKPDVHMWSAAKQLVEGVAFMHSQGVAHLDIKPENVLIHPDSGRLSIIDCSVSQFVKSDTKLHAVRGTEDYIAPEVNVKHPEYDPIRADLWSCGKTLQELIARSRQHTKEKAFLVGIIGQLMADDPLTRPMMSEVLKQMIAFESPIVMRPRSARSTPT</sequence>
<evidence type="ECO:0000259" key="9">
    <source>
        <dbReference type="PROSITE" id="PS50011"/>
    </source>
</evidence>
<dbReference type="PROSITE" id="PS50011">
    <property type="entry name" value="PROTEIN_KINASE_DOM"/>
    <property type="match status" value="1"/>
</dbReference>
<dbReference type="Gene3D" id="1.10.510.10">
    <property type="entry name" value="Transferase(Phosphotransferase) domain 1"/>
    <property type="match status" value="1"/>
</dbReference>
<dbReference type="SMART" id="SM00220">
    <property type="entry name" value="S_TKc"/>
    <property type="match status" value="1"/>
</dbReference>
<keyword evidence="4" id="KW-0547">Nucleotide-binding</keyword>
<evidence type="ECO:0000256" key="8">
    <source>
        <dbReference type="ARBA" id="ARBA00048679"/>
    </source>
</evidence>
<dbReference type="GO" id="GO:0005524">
    <property type="term" value="F:ATP binding"/>
    <property type="evidence" value="ECO:0007669"/>
    <property type="project" value="UniProtKB-KW"/>
</dbReference>
<proteinExistence type="predicted"/>
<feature type="domain" description="Protein kinase" evidence="9">
    <location>
        <begin position="469"/>
        <end position="726"/>
    </location>
</feature>
<name>A0A8I3A5J4_9AGAM</name>
<dbReference type="Pfam" id="PF00069">
    <property type="entry name" value="Pkinase"/>
    <property type="match status" value="1"/>
</dbReference>
<keyword evidence="2" id="KW-0723">Serine/threonine-protein kinase</keyword>
<dbReference type="InterPro" id="IPR011009">
    <property type="entry name" value="Kinase-like_dom_sf"/>
</dbReference>
<dbReference type="GO" id="GO:0007165">
    <property type="term" value="P:signal transduction"/>
    <property type="evidence" value="ECO:0007669"/>
    <property type="project" value="TreeGrafter"/>
</dbReference>
<evidence type="ECO:0000313" key="11">
    <source>
        <dbReference type="Proteomes" id="UP000683000"/>
    </source>
</evidence>
<keyword evidence="5" id="KW-0418">Kinase</keyword>
<evidence type="ECO:0000256" key="7">
    <source>
        <dbReference type="ARBA" id="ARBA00047899"/>
    </source>
</evidence>
<dbReference type="EMBL" id="JAGFBS010000031">
    <property type="protein sequence ID" value="KAG6371881.1"/>
    <property type="molecule type" value="Genomic_DNA"/>
</dbReference>
<comment type="catalytic activity">
    <reaction evidence="7">
        <text>L-threonyl-[protein] + ATP = O-phospho-L-threonyl-[protein] + ADP + H(+)</text>
        <dbReference type="Rhea" id="RHEA:46608"/>
        <dbReference type="Rhea" id="RHEA-COMP:11060"/>
        <dbReference type="Rhea" id="RHEA-COMP:11605"/>
        <dbReference type="ChEBI" id="CHEBI:15378"/>
        <dbReference type="ChEBI" id="CHEBI:30013"/>
        <dbReference type="ChEBI" id="CHEBI:30616"/>
        <dbReference type="ChEBI" id="CHEBI:61977"/>
        <dbReference type="ChEBI" id="CHEBI:456216"/>
        <dbReference type="EC" id="2.7.11.1"/>
    </reaction>
</comment>
<comment type="catalytic activity">
    <reaction evidence="8">
        <text>L-seryl-[protein] + ATP = O-phospho-L-seryl-[protein] + ADP + H(+)</text>
        <dbReference type="Rhea" id="RHEA:17989"/>
        <dbReference type="Rhea" id="RHEA-COMP:9863"/>
        <dbReference type="Rhea" id="RHEA-COMP:11604"/>
        <dbReference type="ChEBI" id="CHEBI:15378"/>
        <dbReference type="ChEBI" id="CHEBI:29999"/>
        <dbReference type="ChEBI" id="CHEBI:30616"/>
        <dbReference type="ChEBI" id="CHEBI:83421"/>
        <dbReference type="ChEBI" id="CHEBI:456216"/>
        <dbReference type="EC" id="2.7.11.1"/>
    </reaction>
</comment>
<keyword evidence="6" id="KW-0067">ATP-binding</keyword>
<dbReference type="InterPro" id="IPR008271">
    <property type="entry name" value="Ser/Thr_kinase_AS"/>
</dbReference>
<comment type="caution">
    <text evidence="10">The sequence shown here is derived from an EMBL/GenBank/DDBJ whole genome shotgun (WGS) entry which is preliminary data.</text>
</comment>
<keyword evidence="3" id="KW-0808">Transferase</keyword>
<evidence type="ECO:0000256" key="6">
    <source>
        <dbReference type="ARBA" id="ARBA00022840"/>
    </source>
</evidence>
<dbReference type="GO" id="GO:0004674">
    <property type="term" value="F:protein serine/threonine kinase activity"/>
    <property type="evidence" value="ECO:0007669"/>
    <property type="project" value="UniProtKB-KW"/>
</dbReference>
<organism evidence="10 11">
    <name type="scientific">Boletus reticuloceps</name>
    <dbReference type="NCBI Taxonomy" id="495285"/>
    <lineage>
        <taxon>Eukaryota</taxon>
        <taxon>Fungi</taxon>
        <taxon>Dikarya</taxon>
        <taxon>Basidiomycota</taxon>
        <taxon>Agaricomycotina</taxon>
        <taxon>Agaricomycetes</taxon>
        <taxon>Agaricomycetidae</taxon>
        <taxon>Boletales</taxon>
        <taxon>Boletineae</taxon>
        <taxon>Boletaceae</taxon>
        <taxon>Boletoideae</taxon>
        <taxon>Boletus</taxon>
    </lineage>
</organism>
<dbReference type="PANTHER" id="PTHR43895">
    <property type="entry name" value="CALCIUM/CALMODULIN-DEPENDENT PROTEIN KINASE KINASE-RELATED"/>
    <property type="match status" value="1"/>
</dbReference>
<dbReference type="EC" id="2.7.11.1" evidence="1"/>
<dbReference type="PANTHER" id="PTHR43895:SF32">
    <property type="entry name" value="SERINE_THREONINE-PROTEIN KINASE CHK1"/>
    <property type="match status" value="1"/>
</dbReference>
<evidence type="ECO:0000313" key="10">
    <source>
        <dbReference type="EMBL" id="KAG6371881.1"/>
    </source>
</evidence>
<dbReference type="InterPro" id="IPR000719">
    <property type="entry name" value="Prot_kinase_dom"/>
</dbReference>
<evidence type="ECO:0000256" key="4">
    <source>
        <dbReference type="ARBA" id="ARBA00022741"/>
    </source>
</evidence>
<dbReference type="PROSITE" id="PS00108">
    <property type="entry name" value="PROTEIN_KINASE_ST"/>
    <property type="match status" value="1"/>
</dbReference>